<name>A0A2N6VPL8_9MICO</name>
<dbReference type="PANTHER" id="PTHR10509">
    <property type="entry name" value="O-METHYLTRANSFERASE-RELATED"/>
    <property type="match status" value="1"/>
</dbReference>
<dbReference type="PANTHER" id="PTHR10509:SF85">
    <property type="entry name" value="O-METHYLTRANSFERASE RV1220C-RELATED"/>
    <property type="match status" value="1"/>
</dbReference>
<dbReference type="InterPro" id="IPR029063">
    <property type="entry name" value="SAM-dependent_MTases_sf"/>
</dbReference>
<keyword evidence="1 4" id="KW-0489">Methyltransferase</keyword>
<gene>
    <name evidence="4" type="ORF">CJ199_01280</name>
</gene>
<dbReference type="Proteomes" id="UP000235598">
    <property type="component" value="Unassembled WGS sequence"/>
</dbReference>
<dbReference type="GO" id="GO:0008171">
    <property type="term" value="F:O-methyltransferase activity"/>
    <property type="evidence" value="ECO:0007669"/>
    <property type="project" value="InterPro"/>
</dbReference>
<protein>
    <submittedName>
        <fullName evidence="4">Methyltransferase</fullName>
    </submittedName>
</protein>
<dbReference type="PROSITE" id="PS51682">
    <property type="entry name" value="SAM_OMT_I"/>
    <property type="match status" value="1"/>
</dbReference>
<dbReference type="InterPro" id="IPR002935">
    <property type="entry name" value="SAM_O-MeTrfase"/>
</dbReference>
<proteinExistence type="predicted"/>
<evidence type="ECO:0000256" key="1">
    <source>
        <dbReference type="ARBA" id="ARBA00022603"/>
    </source>
</evidence>
<evidence type="ECO:0000256" key="3">
    <source>
        <dbReference type="ARBA" id="ARBA00022691"/>
    </source>
</evidence>
<dbReference type="GO" id="GO:0032259">
    <property type="term" value="P:methylation"/>
    <property type="evidence" value="ECO:0007669"/>
    <property type="project" value="UniProtKB-KW"/>
</dbReference>
<dbReference type="InterPro" id="IPR050362">
    <property type="entry name" value="Cation-dep_OMT"/>
</dbReference>
<evidence type="ECO:0000256" key="2">
    <source>
        <dbReference type="ARBA" id="ARBA00022679"/>
    </source>
</evidence>
<keyword evidence="3" id="KW-0949">S-adenosyl-L-methionine</keyword>
<dbReference type="RefSeq" id="WP_102237717.1">
    <property type="nucleotide sequence ID" value="NZ_PNHK01000001.1"/>
</dbReference>
<dbReference type="EMBL" id="PNHK01000001">
    <property type="protein sequence ID" value="PMD06062.1"/>
    <property type="molecule type" value="Genomic_DNA"/>
</dbReference>
<dbReference type="OrthoDB" id="4774874at2"/>
<evidence type="ECO:0000313" key="5">
    <source>
        <dbReference type="Proteomes" id="UP000235598"/>
    </source>
</evidence>
<organism evidence="4 5">
    <name type="scientific">Brevibacterium paucivorans</name>
    <dbReference type="NCBI Taxonomy" id="170994"/>
    <lineage>
        <taxon>Bacteria</taxon>
        <taxon>Bacillati</taxon>
        <taxon>Actinomycetota</taxon>
        <taxon>Actinomycetes</taxon>
        <taxon>Micrococcales</taxon>
        <taxon>Brevibacteriaceae</taxon>
        <taxon>Brevibacterium</taxon>
    </lineage>
</organism>
<dbReference type="GO" id="GO:0008757">
    <property type="term" value="F:S-adenosylmethionine-dependent methyltransferase activity"/>
    <property type="evidence" value="ECO:0007669"/>
    <property type="project" value="TreeGrafter"/>
</dbReference>
<sequence length="210" mass="22131">MRNLPAAAQFADRFHHSDAVIDAARSLASEFHCAPLGATSTHVLSMLTRLARPASAIDVGTGTGVSAVTILSAMPPGGVLTTIDTDPQRQAVVPELFDVAGISRHRARMITGQSQNVLSRLAEKSYDLVFLDTDPVNHLEIFPVALSKLRAGGVIVVNNAMAAGAVANPADRSATTSATRRMLTYVSEVPNTERVLLPVDAGLLALIRAD</sequence>
<keyword evidence="2 4" id="KW-0808">Transferase</keyword>
<reference evidence="4 5" key="1">
    <citation type="submission" date="2017-09" db="EMBL/GenBank/DDBJ databases">
        <title>Bacterial strain isolated from the female urinary microbiota.</title>
        <authorList>
            <person name="Thomas-White K."/>
            <person name="Kumar N."/>
            <person name="Forster S."/>
            <person name="Putonti C."/>
            <person name="Lawley T."/>
            <person name="Wolfe A.J."/>
        </authorList>
    </citation>
    <scope>NUCLEOTIDE SEQUENCE [LARGE SCALE GENOMIC DNA]</scope>
    <source>
        <strain evidence="4 5">UMB1301</strain>
    </source>
</reference>
<accession>A0A2N6VPL8</accession>
<dbReference type="SUPFAM" id="SSF53335">
    <property type="entry name" value="S-adenosyl-L-methionine-dependent methyltransferases"/>
    <property type="match status" value="1"/>
</dbReference>
<dbReference type="Gene3D" id="3.40.50.150">
    <property type="entry name" value="Vaccinia Virus protein VP39"/>
    <property type="match status" value="1"/>
</dbReference>
<comment type="caution">
    <text evidence="4">The sequence shown here is derived from an EMBL/GenBank/DDBJ whole genome shotgun (WGS) entry which is preliminary data.</text>
</comment>
<dbReference type="AlphaFoldDB" id="A0A2N6VPL8"/>
<dbReference type="Pfam" id="PF01596">
    <property type="entry name" value="Methyltransf_3"/>
    <property type="match status" value="1"/>
</dbReference>
<evidence type="ECO:0000313" key="4">
    <source>
        <dbReference type="EMBL" id="PMD06062.1"/>
    </source>
</evidence>